<organism evidence="2 3">
    <name type="scientific">Gemella haemolysans</name>
    <dbReference type="NCBI Taxonomy" id="1379"/>
    <lineage>
        <taxon>Bacteria</taxon>
        <taxon>Bacillati</taxon>
        <taxon>Bacillota</taxon>
        <taxon>Bacilli</taxon>
        <taxon>Bacillales</taxon>
        <taxon>Gemellaceae</taxon>
        <taxon>Gemella</taxon>
    </lineage>
</organism>
<dbReference type="RefSeq" id="WP_060914774.1">
    <property type="nucleotide sequence ID" value="NZ_JAWFGB010000025.1"/>
</dbReference>
<dbReference type="PANTHER" id="PTHR33434">
    <property type="entry name" value="DEGV DOMAIN-CONTAINING PROTEIN DR_1986-RELATED"/>
    <property type="match status" value="1"/>
</dbReference>
<evidence type="ECO:0000313" key="3">
    <source>
        <dbReference type="Proteomes" id="UP000070355"/>
    </source>
</evidence>
<comment type="caution">
    <text evidence="2">The sequence shown here is derived from an EMBL/GenBank/DDBJ whole genome shotgun (WGS) entry which is preliminary data.</text>
</comment>
<evidence type="ECO:0000256" key="1">
    <source>
        <dbReference type="ARBA" id="ARBA00023121"/>
    </source>
</evidence>
<dbReference type="Proteomes" id="UP000070355">
    <property type="component" value="Unassembled WGS sequence"/>
</dbReference>
<dbReference type="OrthoDB" id="9775494at2"/>
<dbReference type="PROSITE" id="PS51482">
    <property type="entry name" value="DEGV"/>
    <property type="match status" value="1"/>
</dbReference>
<dbReference type="EMBL" id="LSDC01000130">
    <property type="protein sequence ID" value="KXB57445.1"/>
    <property type="molecule type" value="Genomic_DNA"/>
</dbReference>
<dbReference type="Gene3D" id="3.40.50.10170">
    <property type="match status" value="1"/>
</dbReference>
<dbReference type="InterPro" id="IPR050270">
    <property type="entry name" value="DegV_domain_contain"/>
</dbReference>
<dbReference type="AlphaFoldDB" id="A0A133ZPS1"/>
<protein>
    <submittedName>
        <fullName evidence="2">EDD domain protein, DegV family</fullName>
    </submittedName>
</protein>
<dbReference type="SUPFAM" id="SSF82549">
    <property type="entry name" value="DAK1/DegV-like"/>
    <property type="match status" value="1"/>
</dbReference>
<name>A0A133ZPS1_9BACL</name>
<dbReference type="InterPro" id="IPR043168">
    <property type="entry name" value="DegV_C"/>
</dbReference>
<evidence type="ECO:0000313" key="2">
    <source>
        <dbReference type="EMBL" id="KXB57445.1"/>
    </source>
</evidence>
<sequence length="285" mass="31782">MEKIAIIMDSTAYLSEDLKKELDIRTVYLNLIIDNNSYKEVIDMPLDKYHEYLRNPNNSFPTTSQPAIGEVVSCLEKLKEEGYTDVIAIALSSGISGTYTSYSVAGLMVDGLNVHPFDSEVSCRPEGYYAIKAAKLIKEGKTSSEIISALNEMKKVSDAYFMADDLSHLQRSGRLSGAQAVVGSLLQVKPLLHFDNKVIVPFQKIRTYKKVVSRMYELFDEYYKQHEGEHITVCVLHVDALDKAEEIKKCVEENYSNVTVDIDGISPVISTHLGLGAVAIGWTIL</sequence>
<dbReference type="Pfam" id="PF02645">
    <property type="entry name" value="DegV"/>
    <property type="match status" value="1"/>
</dbReference>
<dbReference type="PANTHER" id="PTHR33434:SF2">
    <property type="entry name" value="FATTY ACID-BINDING PROTEIN TM_1468"/>
    <property type="match status" value="1"/>
</dbReference>
<dbReference type="InterPro" id="IPR003797">
    <property type="entry name" value="DegV"/>
</dbReference>
<dbReference type="PATRIC" id="fig|1379.3.peg.1734"/>
<accession>A0A133ZPS1</accession>
<keyword evidence="1" id="KW-0446">Lipid-binding</keyword>
<reference evidence="3" key="1">
    <citation type="submission" date="2016-01" db="EMBL/GenBank/DDBJ databases">
        <authorList>
            <person name="Mitreva M."/>
            <person name="Pepin K.H."/>
            <person name="Mihindukulasuriya K.A."/>
            <person name="Fulton R."/>
            <person name="Fronick C."/>
            <person name="O'Laughlin M."/>
            <person name="Miner T."/>
            <person name="Herter B."/>
            <person name="Rosa B.A."/>
            <person name="Cordes M."/>
            <person name="Tomlinson C."/>
            <person name="Wollam A."/>
            <person name="Palsikar V.B."/>
            <person name="Mardis E.R."/>
            <person name="Wilson R.K."/>
        </authorList>
    </citation>
    <scope>NUCLEOTIDE SEQUENCE [LARGE SCALE GENOMIC DNA]</scope>
    <source>
        <strain evidence="3">DNF01167</strain>
    </source>
</reference>
<gene>
    <name evidence="2" type="ORF">HMPREF3186_01743</name>
</gene>
<proteinExistence type="predicted"/>
<dbReference type="STRING" id="1379.HMPREF3186_01743"/>
<dbReference type="GO" id="GO:0008289">
    <property type="term" value="F:lipid binding"/>
    <property type="evidence" value="ECO:0007669"/>
    <property type="project" value="UniProtKB-KW"/>
</dbReference>
<dbReference type="NCBIfam" id="TIGR00762">
    <property type="entry name" value="DegV"/>
    <property type="match status" value="1"/>
</dbReference>
<dbReference type="Gene3D" id="3.30.1180.10">
    <property type="match status" value="1"/>
</dbReference>